<feature type="domain" description="GmrSD restriction endonucleases N-terminal" evidence="1">
    <location>
        <begin position="11"/>
        <end position="217"/>
    </location>
</feature>
<sequence length="691" mass="80797">MDGNIQYTAQYLQGGTKFIIPVYQRNYDWTIDNCRRLWNDFVKIKSENRPTHFFGSIVVKPADLAQETIIIDGQQRITTVSLLILAIANWMSANNKTDERFKPDKIKEQFLIAPFSSDKNPQKLVPIKRDAQAYYALFSSPKNYVQGSNITNNYQFFYDELDHLKIPIDDLMRSISGLQIMVVNLNSPDDDAQLIFESLNSTGLGLTDADKIRNFLLMRHSVPDQGKIFQDYWEPIEKFTDLRVTSFFRDYLTIKNSKTPINKAIYETFKEYFNIKVADKWAFFEDLLLFAQGFYQISNAATDLPMANRILKRLNYLDVTVQRSFLIAMLVAHAQEKISDSDFIDTLKITENFLARRMIAEVPSNGLNKIFATLYSETMRYHENQDIGLKEILIYLLNARSGSGRYPHNEEIINSLKSRDMYNINHYFRTYFFERLENGDTHEPLNVYKGIEERQYSVEHIMPQKLNQSWKKDLGEQADDVHTKWLHNLGNLTLTGYNSEYSNRQFSEKKLMPGGFNQSHFVNLNYLPARSEKWTENEIQQRLSQLIKLSLERWPEMHSEFVPTSADKEMQPFDGINHFVGYKLMGYSFLDDDYVAERRWKNFYLQIVRKLYDINSTILIDLVNQSGTAGLAAQFSDIDGDNYDQVAPGIYLNTHVGNWDKMQEIKNLFDKYEIHYDELLLQAKQIKLDEK</sequence>
<evidence type="ECO:0000259" key="2">
    <source>
        <dbReference type="Pfam" id="PF07510"/>
    </source>
</evidence>
<organism evidence="3 4">
    <name type="scientific">Secundilactobacillus angelensis</name>
    <dbReference type="NCBI Taxonomy" id="2722706"/>
    <lineage>
        <taxon>Bacteria</taxon>
        <taxon>Bacillati</taxon>
        <taxon>Bacillota</taxon>
        <taxon>Bacilli</taxon>
        <taxon>Lactobacillales</taxon>
        <taxon>Lactobacillaceae</taxon>
        <taxon>Secundilactobacillus</taxon>
    </lineage>
</organism>
<keyword evidence="4" id="KW-1185">Reference proteome</keyword>
<comment type="caution">
    <text evidence="3">The sequence shown here is derived from an EMBL/GenBank/DDBJ whole genome shotgun (WGS) entry which is preliminary data.</text>
</comment>
<name>A0ABX1KU32_9LACO</name>
<dbReference type="EMBL" id="JAAXLJ010000001">
    <property type="protein sequence ID" value="NLR17441.1"/>
    <property type="molecule type" value="Genomic_DNA"/>
</dbReference>
<dbReference type="Proteomes" id="UP000763447">
    <property type="component" value="Unassembled WGS sequence"/>
</dbReference>
<dbReference type="Pfam" id="PF03235">
    <property type="entry name" value="GmrSD_N"/>
    <property type="match status" value="1"/>
</dbReference>
<dbReference type="Pfam" id="PF07510">
    <property type="entry name" value="GmrSD_C"/>
    <property type="match status" value="1"/>
</dbReference>
<dbReference type="InterPro" id="IPR004919">
    <property type="entry name" value="GmrSD_N"/>
</dbReference>
<feature type="domain" description="GmrSD restriction endonucleases C-terminal" evidence="2">
    <location>
        <begin position="407"/>
        <end position="548"/>
    </location>
</feature>
<dbReference type="InterPro" id="IPR011089">
    <property type="entry name" value="GmrSD_C"/>
</dbReference>
<reference evidence="3 4" key="1">
    <citation type="submission" date="2020-04" db="EMBL/GenBank/DDBJ databases">
        <title>A novel species of genus Lactobacillus that was isolated from fermented food Zha-chili.</title>
        <authorList>
            <person name="Zhang Z."/>
        </authorList>
    </citation>
    <scope>NUCLEOTIDE SEQUENCE [LARGE SCALE GENOMIC DNA]</scope>
    <source>
        <strain evidence="4">HBUAS51383</strain>
    </source>
</reference>
<accession>A0ABX1KU32</accession>
<proteinExistence type="predicted"/>
<protein>
    <submittedName>
        <fullName evidence="3">DUF262 domain-containing protein</fullName>
    </submittedName>
</protein>
<dbReference type="RefSeq" id="WP_168924059.1">
    <property type="nucleotide sequence ID" value="NZ_JAAXLJ010000001.1"/>
</dbReference>
<evidence type="ECO:0000313" key="4">
    <source>
        <dbReference type="Proteomes" id="UP000763447"/>
    </source>
</evidence>
<dbReference type="PANTHER" id="PTHR35149">
    <property type="entry name" value="SLL5132 PROTEIN"/>
    <property type="match status" value="1"/>
</dbReference>
<evidence type="ECO:0000313" key="3">
    <source>
        <dbReference type="EMBL" id="NLR17441.1"/>
    </source>
</evidence>
<dbReference type="PANTHER" id="PTHR35149:SF2">
    <property type="entry name" value="DUF262 DOMAIN-CONTAINING PROTEIN"/>
    <property type="match status" value="1"/>
</dbReference>
<gene>
    <name evidence="3" type="ORF">HC026_00760</name>
</gene>
<evidence type="ECO:0000259" key="1">
    <source>
        <dbReference type="Pfam" id="PF03235"/>
    </source>
</evidence>